<name>A0AA36GTP7_CYLNA</name>
<protein>
    <submittedName>
        <fullName evidence="1">Uncharacterized protein</fullName>
    </submittedName>
</protein>
<sequence length="99" mass="11403">MKKVLKRNAGIDGGNVGEKRKILKIRKATGTFGTVFSLWRKKGTRNNIGEVLPWRHCRKSKRKAVSNEIMTGRYSARLDCPKVARKNEEAVVFRRFDEI</sequence>
<proteinExistence type="predicted"/>
<gene>
    <name evidence="1" type="ORF">CYNAS_LOCUS9973</name>
</gene>
<evidence type="ECO:0000313" key="2">
    <source>
        <dbReference type="Proteomes" id="UP001176961"/>
    </source>
</evidence>
<accession>A0AA36GTP7</accession>
<keyword evidence="2" id="KW-1185">Reference proteome</keyword>
<dbReference type="Proteomes" id="UP001176961">
    <property type="component" value="Unassembled WGS sequence"/>
</dbReference>
<comment type="caution">
    <text evidence="1">The sequence shown here is derived from an EMBL/GenBank/DDBJ whole genome shotgun (WGS) entry which is preliminary data.</text>
</comment>
<reference evidence="1" key="1">
    <citation type="submission" date="2023-07" db="EMBL/GenBank/DDBJ databases">
        <authorList>
            <consortium name="CYATHOMIX"/>
        </authorList>
    </citation>
    <scope>NUCLEOTIDE SEQUENCE</scope>
    <source>
        <strain evidence="1">N/A</strain>
    </source>
</reference>
<evidence type="ECO:0000313" key="1">
    <source>
        <dbReference type="EMBL" id="CAJ0597990.1"/>
    </source>
</evidence>
<organism evidence="1 2">
    <name type="scientific">Cylicocyclus nassatus</name>
    <name type="common">Nematode worm</name>
    <dbReference type="NCBI Taxonomy" id="53992"/>
    <lineage>
        <taxon>Eukaryota</taxon>
        <taxon>Metazoa</taxon>
        <taxon>Ecdysozoa</taxon>
        <taxon>Nematoda</taxon>
        <taxon>Chromadorea</taxon>
        <taxon>Rhabditida</taxon>
        <taxon>Rhabditina</taxon>
        <taxon>Rhabditomorpha</taxon>
        <taxon>Strongyloidea</taxon>
        <taxon>Strongylidae</taxon>
        <taxon>Cylicocyclus</taxon>
    </lineage>
</organism>
<dbReference type="EMBL" id="CATQJL010000223">
    <property type="protein sequence ID" value="CAJ0597990.1"/>
    <property type="molecule type" value="Genomic_DNA"/>
</dbReference>
<dbReference type="AlphaFoldDB" id="A0AA36GTP7"/>